<dbReference type="GO" id="GO:0061599">
    <property type="term" value="F:molybdopterin molybdotransferase activity"/>
    <property type="evidence" value="ECO:0007669"/>
    <property type="project" value="UniProtKB-UniRule"/>
</dbReference>
<comment type="catalytic activity">
    <reaction evidence="1">
        <text>adenylyl-molybdopterin + molybdate = Mo-molybdopterin + AMP + H(+)</text>
        <dbReference type="Rhea" id="RHEA:35047"/>
        <dbReference type="ChEBI" id="CHEBI:15378"/>
        <dbReference type="ChEBI" id="CHEBI:36264"/>
        <dbReference type="ChEBI" id="CHEBI:62727"/>
        <dbReference type="ChEBI" id="CHEBI:71302"/>
        <dbReference type="ChEBI" id="CHEBI:456215"/>
    </reaction>
</comment>
<dbReference type="InterPro" id="IPR036425">
    <property type="entry name" value="MoaB/Mog-like_dom_sf"/>
</dbReference>
<organism evidence="2">
    <name type="scientific">Tanacetum cinerariifolium</name>
    <name type="common">Dalmatian daisy</name>
    <name type="synonym">Chrysanthemum cinerariifolium</name>
    <dbReference type="NCBI Taxonomy" id="118510"/>
    <lineage>
        <taxon>Eukaryota</taxon>
        <taxon>Viridiplantae</taxon>
        <taxon>Streptophyta</taxon>
        <taxon>Embryophyta</taxon>
        <taxon>Tracheophyta</taxon>
        <taxon>Spermatophyta</taxon>
        <taxon>Magnoliopsida</taxon>
        <taxon>eudicotyledons</taxon>
        <taxon>Gunneridae</taxon>
        <taxon>Pentapetalae</taxon>
        <taxon>asterids</taxon>
        <taxon>campanulids</taxon>
        <taxon>Asterales</taxon>
        <taxon>Asteraceae</taxon>
        <taxon>Asteroideae</taxon>
        <taxon>Anthemideae</taxon>
        <taxon>Anthemidinae</taxon>
        <taxon>Tanacetum</taxon>
    </lineage>
</organism>
<comment type="cofactor">
    <cofactor evidence="1">
        <name>Mg(2+)</name>
        <dbReference type="ChEBI" id="CHEBI:18420"/>
    </cofactor>
</comment>
<dbReference type="GO" id="GO:0061598">
    <property type="term" value="F:molybdopterin adenylyltransferase activity"/>
    <property type="evidence" value="ECO:0007669"/>
    <property type="project" value="UniProtKB-UniRule"/>
</dbReference>
<dbReference type="GO" id="GO:0006777">
    <property type="term" value="P:Mo-molybdopterin cofactor biosynthetic process"/>
    <property type="evidence" value="ECO:0007669"/>
    <property type="project" value="UniProtKB-UniRule"/>
</dbReference>
<protein>
    <recommendedName>
        <fullName evidence="1">Molybdopterin biosynthesis protein CNX1</fullName>
    </recommendedName>
    <alternativeName>
        <fullName evidence="1">Molybdenum cofactor biosynthesis enzyme CNX1</fullName>
    </alternativeName>
    <domain>
        <recommendedName>
            <fullName evidence="1">Molybdopterin molybdenumtransferase</fullName>
            <shortName evidence="1">MPT Mo-transferase</shortName>
            <ecNumber evidence="1">2.10.1.1</ecNumber>
        </recommendedName>
        <alternativeName>
            <fullName evidence="1">Domain E</fullName>
        </alternativeName>
    </domain>
    <domain>
        <recommendedName>
            <fullName evidence="1">Molybdopterin adenylyltransferase</fullName>
            <shortName evidence="1">MPT adenylyltransferase</shortName>
            <ecNumber evidence="1">2.7.7.75</ecNumber>
        </recommendedName>
        <alternativeName>
            <fullName evidence="1">Domain G</fullName>
        </alternativeName>
    </domain>
</protein>
<feature type="non-terminal residue" evidence="2">
    <location>
        <position position="1"/>
    </location>
</feature>
<keyword evidence="1" id="KW-0808">Transferase</keyword>
<name>A0A699XHH5_TANCI</name>
<keyword evidence="1" id="KW-0500">Molybdenum</keyword>
<dbReference type="EMBL" id="BKCJ011865669">
    <property type="protein sequence ID" value="GFD59492.1"/>
    <property type="molecule type" value="Genomic_DNA"/>
</dbReference>
<keyword evidence="1" id="KW-0460">Magnesium</keyword>
<comment type="catalytic activity">
    <reaction evidence="1">
        <text>molybdopterin + ATP + H(+) = adenylyl-molybdopterin + diphosphate</text>
        <dbReference type="Rhea" id="RHEA:31331"/>
        <dbReference type="ChEBI" id="CHEBI:15378"/>
        <dbReference type="ChEBI" id="CHEBI:30616"/>
        <dbReference type="ChEBI" id="CHEBI:33019"/>
        <dbReference type="ChEBI" id="CHEBI:58698"/>
        <dbReference type="ChEBI" id="CHEBI:62727"/>
    </reaction>
</comment>
<sequence length="78" mass="8523">MQRGDVILKKGEIMRARHVMGLASVGVTEVAVRRKLRVAVWTTGNELTRETDGTRKSAQIFDSNGPFLAAALREAGVQ</sequence>
<dbReference type="Gene3D" id="3.40.980.10">
    <property type="entry name" value="MoaB/Mog-like domain"/>
    <property type="match status" value="1"/>
</dbReference>
<evidence type="ECO:0000256" key="1">
    <source>
        <dbReference type="RuleBase" id="RU365090"/>
    </source>
</evidence>
<dbReference type="SUPFAM" id="SSF53218">
    <property type="entry name" value="Molybdenum cofactor biosynthesis proteins"/>
    <property type="match status" value="1"/>
</dbReference>
<dbReference type="UniPathway" id="UPA00344"/>
<comment type="pathway">
    <text evidence="1">Cofactor biosynthesis; molybdopterin biosynthesis.</text>
</comment>
<dbReference type="InterPro" id="IPR038987">
    <property type="entry name" value="MoeA-like"/>
</dbReference>
<dbReference type="InterPro" id="IPR036135">
    <property type="entry name" value="MoeA_linker/N_sf"/>
</dbReference>
<dbReference type="GO" id="GO:0005524">
    <property type="term" value="F:ATP binding"/>
    <property type="evidence" value="ECO:0007669"/>
    <property type="project" value="UniProtKB-UniRule"/>
</dbReference>
<reference evidence="2" key="1">
    <citation type="journal article" date="2019" name="Sci. Rep.">
        <title>Draft genome of Tanacetum cinerariifolium, the natural source of mosquito coil.</title>
        <authorList>
            <person name="Yamashiro T."/>
            <person name="Shiraishi A."/>
            <person name="Satake H."/>
            <person name="Nakayama K."/>
        </authorList>
    </citation>
    <scope>NUCLEOTIDE SEQUENCE</scope>
</reference>
<proteinExistence type="inferred from homology"/>
<dbReference type="Gene3D" id="3.90.105.10">
    <property type="entry name" value="Molybdopterin biosynthesis moea protein, domain 2"/>
    <property type="match status" value="1"/>
</dbReference>
<dbReference type="GO" id="GO:0046872">
    <property type="term" value="F:metal ion binding"/>
    <property type="evidence" value="ECO:0007669"/>
    <property type="project" value="UniProtKB-UniRule"/>
</dbReference>
<dbReference type="EC" id="2.10.1.1" evidence="1"/>
<keyword evidence="1" id="KW-0479">Metal-binding</keyword>
<comment type="function">
    <text evidence="1">Catalyzes two steps in the biosynthesis of the molybdenum cofactor. In the first step, molybdopterin is adenylated. Subsequently, molybdate is inserted into adenylated molybdopterin and AMP is released.</text>
</comment>
<dbReference type="EC" id="2.7.7.75" evidence="1"/>
<evidence type="ECO:0000313" key="2">
    <source>
        <dbReference type="EMBL" id="GFD59492.1"/>
    </source>
</evidence>
<dbReference type="AlphaFoldDB" id="A0A699XHH5"/>
<dbReference type="PANTHER" id="PTHR10192:SF30">
    <property type="entry name" value="MOLYBDOPTERIN ADENYLYLTRANSFERASE"/>
    <property type="match status" value="1"/>
</dbReference>
<comment type="caution">
    <text evidence="2">The sequence shown here is derived from an EMBL/GenBank/DDBJ whole genome shotgun (WGS) entry which is preliminary data.</text>
</comment>
<keyword evidence="1" id="KW-0501">Molybdenum cofactor biosynthesis</keyword>
<dbReference type="PANTHER" id="PTHR10192">
    <property type="entry name" value="MOLYBDOPTERIN BIOSYNTHESIS PROTEIN"/>
    <property type="match status" value="1"/>
</dbReference>
<comment type="similarity">
    <text evidence="1">Belongs to the MoeA family.</text>
</comment>
<dbReference type="SUPFAM" id="SSF63882">
    <property type="entry name" value="MoeA N-terminal region -like"/>
    <property type="match status" value="1"/>
</dbReference>
<feature type="non-terminal residue" evidence="2">
    <location>
        <position position="78"/>
    </location>
</feature>
<gene>
    <name evidence="2" type="ORF">Tci_931461</name>
</gene>
<dbReference type="GO" id="GO:0005829">
    <property type="term" value="C:cytosol"/>
    <property type="evidence" value="ECO:0007669"/>
    <property type="project" value="TreeGrafter"/>
</dbReference>
<accession>A0A699XHH5</accession>